<accession>A0ABW2IPE7</accession>
<evidence type="ECO:0000313" key="3">
    <source>
        <dbReference type="Proteomes" id="UP001596492"/>
    </source>
</evidence>
<dbReference type="RefSeq" id="WP_382169110.1">
    <property type="nucleotide sequence ID" value="NZ_JBHTBR010000009.1"/>
</dbReference>
<dbReference type="Pfam" id="PF00561">
    <property type="entry name" value="Abhydrolase_1"/>
    <property type="match status" value="1"/>
</dbReference>
<dbReference type="SUPFAM" id="SSF53474">
    <property type="entry name" value="alpha/beta-Hydrolases"/>
    <property type="match status" value="1"/>
</dbReference>
<dbReference type="EMBL" id="JBHTBR010000009">
    <property type="protein sequence ID" value="MFC7293046.1"/>
    <property type="molecule type" value="Genomic_DNA"/>
</dbReference>
<proteinExistence type="predicted"/>
<dbReference type="PRINTS" id="PR00111">
    <property type="entry name" value="ABHYDROLASE"/>
</dbReference>
<keyword evidence="3" id="KW-1185">Reference proteome</keyword>
<dbReference type="InterPro" id="IPR000073">
    <property type="entry name" value="AB_hydrolase_1"/>
</dbReference>
<evidence type="ECO:0000313" key="2">
    <source>
        <dbReference type="EMBL" id="MFC7293046.1"/>
    </source>
</evidence>
<sequence>MPSPQRMYIDGEIGQLHVYVSHAENATKPPLYCAHQSPKNGSEFLAFMTRASQDRSVVAMDYPGYGMSDPAPSEEATSIELYARNYWRVADKLGHSHIDVFGNHTGAQVAAEMAIMRPENVGSIAMISAALLNEAEEAEFRKYFTPIPLDEAGTRFKTMWERIIGVRGPDQDLYMLAHSFRMNLMGGEAYEWGHTAAFNHCKRFHKILADLPHSITILNPNDDLGDITHRATPLMQRGEIIDLPQWGYGFMDAYTQQAVDLVLGKLDAGRK</sequence>
<comment type="caution">
    <text evidence="2">The sequence shown here is derived from an EMBL/GenBank/DDBJ whole genome shotgun (WGS) entry which is preliminary data.</text>
</comment>
<name>A0ABW2IPE7_9PROT</name>
<dbReference type="InterPro" id="IPR029058">
    <property type="entry name" value="AB_hydrolase_fold"/>
</dbReference>
<protein>
    <submittedName>
        <fullName evidence="2">Alpha/beta fold hydrolase</fullName>
    </submittedName>
</protein>
<feature type="domain" description="AB hydrolase-1" evidence="1">
    <location>
        <begin position="29"/>
        <end position="139"/>
    </location>
</feature>
<dbReference type="Gene3D" id="3.40.50.1820">
    <property type="entry name" value="alpha/beta hydrolase"/>
    <property type="match status" value="1"/>
</dbReference>
<evidence type="ECO:0000259" key="1">
    <source>
        <dbReference type="Pfam" id="PF00561"/>
    </source>
</evidence>
<keyword evidence="2" id="KW-0378">Hydrolase</keyword>
<reference evidence="3" key="1">
    <citation type="journal article" date="2019" name="Int. J. Syst. Evol. Microbiol.">
        <title>The Global Catalogue of Microorganisms (GCM) 10K type strain sequencing project: providing services to taxonomists for standard genome sequencing and annotation.</title>
        <authorList>
            <consortium name="The Broad Institute Genomics Platform"/>
            <consortium name="The Broad Institute Genome Sequencing Center for Infectious Disease"/>
            <person name="Wu L."/>
            <person name="Ma J."/>
        </authorList>
    </citation>
    <scope>NUCLEOTIDE SEQUENCE [LARGE SCALE GENOMIC DNA]</scope>
    <source>
        <strain evidence="3">CCUG 51308</strain>
    </source>
</reference>
<dbReference type="GO" id="GO:0016787">
    <property type="term" value="F:hydrolase activity"/>
    <property type="evidence" value="ECO:0007669"/>
    <property type="project" value="UniProtKB-KW"/>
</dbReference>
<dbReference type="Proteomes" id="UP001596492">
    <property type="component" value="Unassembled WGS sequence"/>
</dbReference>
<organism evidence="2 3">
    <name type="scientific">Hirschia litorea</name>
    <dbReference type="NCBI Taxonomy" id="1199156"/>
    <lineage>
        <taxon>Bacteria</taxon>
        <taxon>Pseudomonadati</taxon>
        <taxon>Pseudomonadota</taxon>
        <taxon>Alphaproteobacteria</taxon>
        <taxon>Hyphomonadales</taxon>
        <taxon>Hyphomonadaceae</taxon>
        <taxon>Hirschia</taxon>
    </lineage>
</organism>
<gene>
    <name evidence="2" type="ORF">ACFQS8_15600</name>
</gene>